<dbReference type="AlphaFoldDB" id="A0A2U1STF3"/>
<dbReference type="Gene3D" id="3.30.2310.20">
    <property type="entry name" value="RelE-like"/>
    <property type="match status" value="1"/>
</dbReference>
<gene>
    <name evidence="2" type="ORF">C5689_05330</name>
</gene>
<dbReference type="InterPro" id="IPR035093">
    <property type="entry name" value="RelE/ParE_toxin_dom_sf"/>
</dbReference>
<organism evidence="2 3">
    <name type="scientific">Methylosinus sporium</name>
    <dbReference type="NCBI Taxonomy" id="428"/>
    <lineage>
        <taxon>Bacteria</taxon>
        <taxon>Pseudomonadati</taxon>
        <taxon>Pseudomonadota</taxon>
        <taxon>Alphaproteobacteria</taxon>
        <taxon>Hyphomicrobiales</taxon>
        <taxon>Methylocystaceae</taxon>
        <taxon>Methylosinus</taxon>
    </lineage>
</organism>
<reference evidence="2 3" key="1">
    <citation type="journal article" date="2018" name="Appl. Microbiol. Biotechnol.">
        <title>Co-cultivation of the strictly anaerobic methanogen Methanosarcina barkeri with aerobic methanotrophs in an oxygen-limited membrane bioreactor.</title>
        <authorList>
            <person name="In 't Zandt M.H."/>
            <person name="van den Bosch T.J.M."/>
            <person name="Rijkers R."/>
            <person name="van Kessel M.A.H.J."/>
            <person name="Jetten M.S.M."/>
            <person name="Welte C.U."/>
        </authorList>
    </citation>
    <scope>NUCLEOTIDE SEQUENCE [LARGE SCALE GENOMIC DNA]</scope>
    <source>
        <strain evidence="2 3">DSM 17706</strain>
    </source>
</reference>
<evidence type="ECO:0000313" key="2">
    <source>
        <dbReference type="EMBL" id="PWB94872.1"/>
    </source>
</evidence>
<dbReference type="OrthoDB" id="5457915at2"/>
<comment type="caution">
    <text evidence="2">The sequence shown here is derived from an EMBL/GenBank/DDBJ whole genome shotgun (WGS) entry which is preliminary data.</text>
</comment>
<evidence type="ECO:0000313" key="3">
    <source>
        <dbReference type="Proteomes" id="UP000245137"/>
    </source>
</evidence>
<dbReference type="Pfam" id="PF05016">
    <property type="entry name" value="ParE_toxin"/>
    <property type="match status" value="1"/>
</dbReference>
<dbReference type="Proteomes" id="UP000245137">
    <property type="component" value="Unassembled WGS sequence"/>
</dbReference>
<dbReference type="EMBL" id="PUIV01000005">
    <property type="protein sequence ID" value="PWB94872.1"/>
    <property type="molecule type" value="Genomic_DNA"/>
</dbReference>
<protein>
    <submittedName>
        <fullName evidence="2">Type II toxin-antitoxin system RelE/ParE family toxin</fullName>
    </submittedName>
</protein>
<dbReference type="InterPro" id="IPR007712">
    <property type="entry name" value="RelE/ParE_toxin"/>
</dbReference>
<name>A0A2U1STF3_METSR</name>
<evidence type="ECO:0000256" key="1">
    <source>
        <dbReference type="ARBA" id="ARBA00022649"/>
    </source>
</evidence>
<dbReference type="RefSeq" id="WP_108916241.1">
    <property type="nucleotide sequence ID" value="NZ_BGJY01000005.1"/>
</dbReference>
<sequence length="112" mass="12597">MTRLVYRAAARRALAEIAAHIARESGSRSVAENFVDRLVAYCEKLASLPGLLGRPRPELGRDYRSIPFGNYVILLRYADQDGPRSHLYVVHIIHGARDIEALPEPFDRDPEA</sequence>
<accession>A0A2U1STF3</accession>
<proteinExistence type="predicted"/>
<keyword evidence="3" id="KW-1185">Reference proteome</keyword>
<keyword evidence="1" id="KW-1277">Toxin-antitoxin system</keyword>